<sequence>MTFSSFFIIFMVHLGVVFNQRFQVTQPEHRTVNPDKTAFISCEHHAQVYELLDVRLNSKTTPTDRTMLCQKGMTSCENMFMIEESENKFTFILLNIGPEALNVTYECEFSLNIEEIHHMERGTPTRLLQGQKETEERCKPRPVPPPAPPAKPDLVSWILIGLLALTFLYSCIITSFYVRLMNSDDKDDCENSTYVEMRKASPQRNVDCVYSGVK</sequence>
<feature type="chain" id="PRO_5041470459" evidence="2">
    <location>
        <begin position="20"/>
        <end position="214"/>
    </location>
</feature>
<keyword evidence="1" id="KW-1133">Transmembrane helix</keyword>
<keyword evidence="3" id="KW-1185">Reference proteome</keyword>
<dbReference type="AlphaFoldDB" id="A0A9Y4TZ54"/>
<evidence type="ECO:0000313" key="4">
    <source>
        <dbReference type="RefSeq" id="XP_008300697.1"/>
    </source>
</evidence>
<gene>
    <name evidence="4" type="primary">LOC103372761</name>
</gene>
<accession>A0A9Y4TZ54</accession>
<dbReference type="Proteomes" id="UP000694891">
    <property type="component" value="Unplaced"/>
</dbReference>
<organism evidence="3 4">
    <name type="scientific">Stegastes partitus</name>
    <name type="common">bicolor damselfish</name>
    <dbReference type="NCBI Taxonomy" id="144197"/>
    <lineage>
        <taxon>Eukaryota</taxon>
        <taxon>Metazoa</taxon>
        <taxon>Chordata</taxon>
        <taxon>Craniata</taxon>
        <taxon>Vertebrata</taxon>
        <taxon>Euteleostomi</taxon>
        <taxon>Actinopterygii</taxon>
        <taxon>Neopterygii</taxon>
        <taxon>Teleostei</taxon>
        <taxon>Neoteleostei</taxon>
        <taxon>Acanthomorphata</taxon>
        <taxon>Ovalentaria</taxon>
        <taxon>Pomacentridae</taxon>
        <taxon>Stegastes</taxon>
    </lineage>
</organism>
<proteinExistence type="predicted"/>
<keyword evidence="1" id="KW-0472">Membrane</keyword>
<feature type="transmembrane region" description="Helical" evidence="1">
    <location>
        <begin position="154"/>
        <end position="178"/>
    </location>
</feature>
<evidence type="ECO:0000256" key="1">
    <source>
        <dbReference type="SAM" id="Phobius"/>
    </source>
</evidence>
<evidence type="ECO:0000256" key="2">
    <source>
        <dbReference type="SAM" id="SignalP"/>
    </source>
</evidence>
<name>A0A9Y4TZ54_9TELE</name>
<feature type="signal peptide" evidence="2">
    <location>
        <begin position="1"/>
        <end position="19"/>
    </location>
</feature>
<reference evidence="4" key="1">
    <citation type="submission" date="2025-08" db="UniProtKB">
        <authorList>
            <consortium name="RefSeq"/>
        </authorList>
    </citation>
    <scope>IDENTIFICATION</scope>
</reference>
<dbReference type="RefSeq" id="XP_008300697.1">
    <property type="nucleotide sequence ID" value="XM_008302475.1"/>
</dbReference>
<dbReference type="GeneID" id="103372761"/>
<keyword evidence="1" id="KW-0812">Transmembrane</keyword>
<keyword evidence="2" id="KW-0732">Signal</keyword>
<protein>
    <submittedName>
        <fullName evidence="4">Uncharacterized protein LOC103372761</fullName>
    </submittedName>
</protein>
<evidence type="ECO:0000313" key="3">
    <source>
        <dbReference type="Proteomes" id="UP000694891"/>
    </source>
</evidence>